<evidence type="ECO:0000313" key="3">
    <source>
        <dbReference type="Proteomes" id="UP000259328"/>
    </source>
</evidence>
<keyword evidence="1" id="KW-0472">Membrane</keyword>
<dbReference type="Proteomes" id="UP000259328">
    <property type="component" value="Chromosome"/>
</dbReference>
<evidence type="ECO:0000313" key="2">
    <source>
        <dbReference type="EMBL" id="SYV92320.1"/>
    </source>
</evidence>
<feature type="transmembrane region" description="Helical" evidence="1">
    <location>
        <begin position="20"/>
        <end position="38"/>
    </location>
</feature>
<gene>
    <name evidence="2" type="ORF">NCTC10124_00037</name>
</gene>
<organism evidence="2 3">
    <name type="scientific">Mycoplasmopsis synoviae</name>
    <name type="common">Mycoplasma synoviae</name>
    <dbReference type="NCBI Taxonomy" id="2109"/>
    <lineage>
        <taxon>Bacteria</taxon>
        <taxon>Bacillati</taxon>
        <taxon>Mycoplasmatota</taxon>
        <taxon>Mycoplasmoidales</taxon>
        <taxon>Metamycoplasmataceae</taxon>
        <taxon>Mycoplasmopsis</taxon>
    </lineage>
</organism>
<keyword evidence="1" id="KW-1133">Transmembrane helix</keyword>
<protein>
    <submittedName>
        <fullName evidence="2">Uncharacterized protein</fullName>
    </submittedName>
</protein>
<keyword evidence="1" id="KW-0812">Transmembrane</keyword>
<feature type="non-terminal residue" evidence="2">
    <location>
        <position position="39"/>
    </location>
</feature>
<evidence type="ECO:0000256" key="1">
    <source>
        <dbReference type="SAM" id="Phobius"/>
    </source>
</evidence>
<dbReference type="AlphaFoldDB" id="A0A3B0P7Z2"/>
<accession>A0A3B0P7Z2</accession>
<dbReference type="EMBL" id="LS991953">
    <property type="protein sequence ID" value="SYV92320.1"/>
    <property type="molecule type" value="Genomic_DNA"/>
</dbReference>
<sequence length="39" mass="4592">MNDISFLMRFKDAIHGRIDIFVIALIFFILLVSFAIGFW</sequence>
<proteinExistence type="predicted"/>
<reference evidence="3" key="1">
    <citation type="submission" date="2018-06" db="EMBL/GenBank/DDBJ databases">
        <authorList>
            <consortium name="Pathogen Informatics"/>
        </authorList>
    </citation>
    <scope>NUCLEOTIDE SEQUENCE [LARGE SCALE GENOMIC DNA]</scope>
    <source>
        <strain evidence="3">NCTC10124</strain>
    </source>
</reference>
<name>A0A3B0P7Z2_MYCSY</name>